<keyword evidence="6 7" id="KW-0472">Membrane</keyword>
<dbReference type="GO" id="GO:0005886">
    <property type="term" value="C:plasma membrane"/>
    <property type="evidence" value="ECO:0007669"/>
    <property type="project" value="TreeGrafter"/>
</dbReference>
<dbReference type="GO" id="GO:0016757">
    <property type="term" value="F:glycosyltransferase activity"/>
    <property type="evidence" value="ECO:0007669"/>
    <property type="project" value="UniProtKB-KW"/>
</dbReference>
<dbReference type="InterPro" id="IPR050256">
    <property type="entry name" value="Glycosyltransferase_2"/>
</dbReference>
<evidence type="ECO:0000256" key="7">
    <source>
        <dbReference type="SAM" id="Phobius"/>
    </source>
</evidence>
<accession>A0A429YXY0</accession>
<dbReference type="SUPFAM" id="SSF53448">
    <property type="entry name" value="Nucleotide-diphospho-sugar transferases"/>
    <property type="match status" value="1"/>
</dbReference>
<dbReference type="OrthoDB" id="9807795at2"/>
<comment type="caution">
    <text evidence="9">The sequence shown here is derived from an EMBL/GenBank/DDBJ whole genome shotgun (WGS) entry which is preliminary data.</text>
</comment>
<dbReference type="Gene3D" id="3.90.550.10">
    <property type="entry name" value="Spore Coat Polysaccharide Biosynthesis Protein SpsA, Chain A"/>
    <property type="match status" value="1"/>
</dbReference>
<keyword evidence="10" id="KW-1185">Reference proteome</keyword>
<dbReference type="PANTHER" id="PTHR48090:SF1">
    <property type="entry name" value="PROPHAGE BACTOPRENOL GLUCOSYL TRANSFERASE HOMOLOG"/>
    <property type="match status" value="1"/>
</dbReference>
<dbReference type="InterPro" id="IPR029044">
    <property type="entry name" value="Nucleotide-diphossugar_trans"/>
</dbReference>
<dbReference type="InterPro" id="IPR001173">
    <property type="entry name" value="Glyco_trans_2-like"/>
</dbReference>
<keyword evidence="4 7" id="KW-0812">Transmembrane</keyword>
<evidence type="ECO:0000256" key="3">
    <source>
        <dbReference type="ARBA" id="ARBA00022679"/>
    </source>
</evidence>
<name>A0A429YXY0_9HYPH</name>
<evidence type="ECO:0000256" key="2">
    <source>
        <dbReference type="ARBA" id="ARBA00022676"/>
    </source>
</evidence>
<evidence type="ECO:0000313" key="10">
    <source>
        <dbReference type="Proteomes" id="UP000278398"/>
    </source>
</evidence>
<organism evidence="9 10">
    <name type="scientific">Aquibium carbonis</name>
    <dbReference type="NCBI Taxonomy" id="2495581"/>
    <lineage>
        <taxon>Bacteria</taxon>
        <taxon>Pseudomonadati</taxon>
        <taxon>Pseudomonadota</taxon>
        <taxon>Alphaproteobacteria</taxon>
        <taxon>Hyphomicrobiales</taxon>
        <taxon>Phyllobacteriaceae</taxon>
        <taxon>Aquibium</taxon>
    </lineage>
</organism>
<feature type="transmembrane region" description="Helical" evidence="7">
    <location>
        <begin position="242"/>
        <end position="266"/>
    </location>
</feature>
<reference evidence="9 10" key="1">
    <citation type="submission" date="2018-12" db="EMBL/GenBank/DDBJ databases">
        <title>Mesorhizobium carbonis sp. nov., isolated from coal mine water.</title>
        <authorList>
            <person name="Xin W."/>
            <person name="Xu Z."/>
            <person name="Xiang F."/>
            <person name="Zhang J."/>
            <person name="Xi L."/>
            <person name="Liu J."/>
        </authorList>
    </citation>
    <scope>NUCLEOTIDE SEQUENCE [LARGE SCALE GENOMIC DNA]</scope>
    <source>
        <strain evidence="9 10">B2.3</strain>
    </source>
</reference>
<keyword evidence="2" id="KW-0328">Glycosyltransferase</keyword>
<dbReference type="Pfam" id="PF00535">
    <property type="entry name" value="Glycos_transf_2"/>
    <property type="match status" value="1"/>
</dbReference>
<evidence type="ECO:0000256" key="4">
    <source>
        <dbReference type="ARBA" id="ARBA00022692"/>
    </source>
</evidence>
<dbReference type="PANTHER" id="PTHR48090">
    <property type="entry name" value="UNDECAPRENYL-PHOSPHATE 4-DEOXY-4-FORMAMIDO-L-ARABINOSE TRANSFERASE-RELATED"/>
    <property type="match status" value="1"/>
</dbReference>
<evidence type="ECO:0000256" key="6">
    <source>
        <dbReference type="ARBA" id="ARBA00023136"/>
    </source>
</evidence>
<protein>
    <submittedName>
        <fullName evidence="9">Glycosyltransferase</fullName>
    </submittedName>
</protein>
<sequence length="336" mass="36080">MNINAEASQKAGAGIAIVVPVFNDWDSLRILIAELARSLADETGPVHLLVVDDGSTEADTGFAEALAETGIEGTLVRLVRNVGHQRAIAIGLCHAVRTPAEAIVIMDGDGEDRPQDVPLLLRALRVNAGSIVVAERGRRSEGLRFTLFYRLYRQIFSLLTGTQITFGNFSAMDRAVARRLTAMHELLLHVPATMLRSRCPIIRVAADRGHRFAGLSKMNLVSLVVHGLSSVAVFSERTFTRILLFSAGMFGLSALATAVAVIMKLAGLATPGWATTVAGILMIVLVQNAAVALGGLFVVLNNNRDFALIPSEMADVFVAETRTIGASLERRISRSE</sequence>
<evidence type="ECO:0000259" key="8">
    <source>
        <dbReference type="Pfam" id="PF00535"/>
    </source>
</evidence>
<keyword evidence="3 9" id="KW-0808">Transferase</keyword>
<keyword evidence="5 7" id="KW-1133">Transmembrane helix</keyword>
<dbReference type="EMBL" id="RWKW01000038">
    <property type="protein sequence ID" value="RST86282.1"/>
    <property type="molecule type" value="Genomic_DNA"/>
</dbReference>
<comment type="subcellular location">
    <subcellularLocation>
        <location evidence="1">Membrane</location>
        <topology evidence="1">Multi-pass membrane protein</topology>
    </subcellularLocation>
</comment>
<feature type="transmembrane region" description="Helical" evidence="7">
    <location>
        <begin position="272"/>
        <end position="300"/>
    </location>
</feature>
<gene>
    <name evidence="9" type="ORF">EJC49_11295</name>
</gene>
<feature type="domain" description="Glycosyltransferase 2-like" evidence="8">
    <location>
        <begin position="17"/>
        <end position="178"/>
    </location>
</feature>
<evidence type="ECO:0000313" key="9">
    <source>
        <dbReference type="EMBL" id="RST86282.1"/>
    </source>
</evidence>
<evidence type="ECO:0000256" key="1">
    <source>
        <dbReference type="ARBA" id="ARBA00004141"/>
    </source>
</evidence>
<proteinExistence type="predicted"/>
<dbReference type="AlphaFoldDB" id="A0A429YXY0"/>
<dbReference type="Proteomes" id="UP000278398">
    <property type="component" value="Unassembled WGS sequence"/>
</dbReference>
<evidence type="ECO:0000256" key="5">
    <source>
        <dbReference type="ARBA" id="ARBA00022989"/>
    </source>
</evidence>